<proteinExistence type="predicted"/>
<sequence>MPTWCRGATHQPLETDLSDPSKLIGSELPSLDEADVALERKPQGSKSGGGEGLVAGMAHSATKSSFIS</sequence>
<evidence type="ECO:0000313" key="3">
    <source>
        <dbReference type="Proteomes" id="UP000801864"/>
    </source>
</evidence>
<keyword evidence="3" id="KW-1185">Reference proteome</keyword>
<accession>A0A9P5CI14</accession>
<evidence type="ECO:0000313" key="2">
    <source>
        <dbReference type="EMBL" id="KAF3075212.1"/>
    </source>
</evidence>
<name>A0A9P5CI14_9HYPO</name>
<evidence type="ECO:0000256" key="1">
    <source>
        <dbReference type="SAM" id="MobiDB-lite"/>
    </source>
</evidence>
<gene>
    <name evidence="2" type="ORF">CFAM422_002694</name>
</gene>
<dbReference type="AlphaFoldDB" id="A0A9P5CI14"/>
<feature type="region of interest" description="Disordered" evidence="1">
    <location>
        <begin position="1"/>
        <end position="68"/>
    </location>
</feature>
<comment type="caution">
    <text evidence="2">The sequence shown here is derived from an EMBL/GenBank/DDBJ whole genome shotgun (WGS) entry which is preliminary data.</text>
</comment>
<organism evidence="2 3">
    <name type="scientific">Trichoderma lentiforme</name>
    <dbReference type="NCBI Taxonomy" id="1567552"/>
    <lineage>
        <taxon>Eukaryota</taxon>
        <taxon>Fungi</taxon>
        <taxon>Dikarya</taxon>
        <taxon>Ascomycota</taxon>
        <taxon>Pezizomycotina</taxon>
        <taxon>Sordariomycetes</taxon>
        <taxon>Hypocreomycetidae</taxon>
        <taxon>Hypocreales</taxon>
        <taxon>Hypocreaceae</taxon>
        <taxon>Trichoderma</taxon>
    </lineage>
</organism>
<dbReference type="EMBL" id="QLNT01000004">
    <property type="protein sequence ID" value="KAF3075212.1"/>
    <property type="molecule type" value="Genomic_DNA"/>
</dbReference>
<dbReference type="Proteomes" id="UP000801864">
    <property type="component" value="Unassembled WGS sequence"/>
</dbReference>
<protein>
    <submittedName>
        <fullName evidence="2">Uncharacterized protein</fullName>
    </submittedName>
</protein>
<reference evidence="2 3" key="1">
    <citation type="submission" date="2018-06" db="EMBL/GenBank/DDBJ databases">
        <title>Genome analysis of cellulolytic fungus Trichoderma lentiforme CFAM-422.</title>
        <authorList>
            <person name="Steindorff A.S."/>
            <person name="Formighieri E.F."/>
            <person name="Midorikawa G.E.O."/>
            <person name="Tamietti M.S."/>
            <person name="Ramos E.Z."/>
            <person name="Silva A.S."/>
            <person name="Bon E.P.S."/>
            <person name="Mendes T.D."/>
            <person name="Damaso M.C.T."/>
            <person name="Favaro L.C.L."/>
        </authorList>
    </citation>
    <scope>NUCLEOTIDE SEQUENCE [LARGE SCALE GENOMIC DNA]</scope>
    <source>
        <strain evidence="2 3">CFAM-422</strain>
    </source>
</reference>